<dbReference type="InterPro" id="IPR009061">
    <property type="entry name" value="DNA-bd_dom_put_sf"/>
</dbReference>
<dbReference type="Proteomes" id="UP000579945">
    <property type="component" value="Unassembled WGS sequence"/>
</dbReference>
<dbReference type="InterPro" id="IPR047057">
    <property type="entry name" value="MerR_fam"/>
</dbReference>
<comment type="caution">
    <text evidence="4">The sequence shown here is derived from an EMBL/GenBank/DDBJ whole genome shotgun (WGS) entry which is preliminary data.</text>
</comment>
<evidence type="ECO:0000259" key="3">
    <source>
        <dbReference type="PROSITE" id="PS50937"/>
    </source>
</evidence>
<dbReference type="SUPFAM" id="SSF46955">
    <property type="entry name" value="Putative DNA-binding domain"/>
    <property type="match status" value="1"/>
</dbReference>
<sequence>MPALPFDDDHAPLYSLGQVADMLQVQQAYLRRLDQHEVVSPARSTGGQRRYSRHDIMTVQHVTQMADEGMTLIAIRRILDLEREVRRLRQELKAAQGPSDRAGLRTGARGRSGVLAVPGEGPADTLLQRDLRLETRELAQQ</sequence>
<dbReference type="Gene3D" id="1.10.1660.10">
    <property type="match status" value="1"/>
</dbReference>
<dbReference type="EMBL" id="JACIBV010000001">
    <property type="protein sequence ID" value="MBB3726291.1"/>
    <property type="molecule type" value="Genomic_DNA"/>
</dbReference>
<dbReference type="SMART" id="SM00422">
    <property type="entry name" value="HTH_MERR"/>
    <property type="match status" value="1"/>
</dbReference>
<feature type="domain" description="HTH merR-type" evidence="3">
    <location>
        <begin position="13"/>
        <end position="81"/>
    </location>
</feature>
<keyword evidence="5" id="KW-1185">Reference proteome</keyword>
<accession>A0A7W5Y6C9</accession>
<evidence type="ECO:0000256" key="1">
    <source>
        <dbReference type="ARBA" id="ARBA00023125"/>
    </source>
</evidence>
<dbReference type="PROSITE" id="PS50937">
    <property type="entry name" value="HTH_MERR_2"/>
    <property type="match status" value="1"/>
</dbReference>
<proteinExistence type="predicted"/>
<dbReference type="AlphaFoldDB" id="A0A7W5Y6C9"/>
<dbReference type="PANTHER" id="PTHR30204:SF93">
    <property type="entry name" value="HTH MERR-TYPE DOMAIN-CONTAINING PROTEIN"/>
    <property type="match status" value="1"/>
</dbReference>
<name>A0A7W5Y6C9_9ACTN</name>
<feature type="region of interest" description="Disordered" evidence="2">
    <location>
        <begin position="92"/>
        <end position="122"/>
    </location>
</feature>
<evidence type="ECO:0000256" key="2">
    <source>
        <dbReference type="SAM" id="MobiDB-lite"/>
    </source>
</evidence>
<evidence type="ECO:0000313" key="5">
    <source>
        <dbReference type="Proteomes" id="UP000579945"/>
    </source>
</evidence>
<gene>
    <name evidence="4" type="ORF">FHR33_002151</name>
</gene>
<organism evidence="4 5">
    <name type="scientific">Nonomuraea dietziae</name>
    <dbReference type="NCBI Taxonomy" id="65515"/>
    <lineage>
        <taxon>Bacteria</taxon>
        <taxon>Bacillati</taxon>
        <taxon>Actinomycetota</taxon>
        <taxon>Actinomycetes</taxon>
        <taxon>Streptosporangiales</taxon>
        <taxon>Streptosporangiaceae</taxon>
        <taxon>Nonomuraea</taxon>
    </lineage>
</organism>
<dbReference type="Pfam" id="PF13411">
    <property type="entry name" value="MerR_1"/>
    <property type="match status" value="1"/>
</dbReference>
<dbReference type="GO" id="GO:0003700">
    <property type="term" value="F:DNA-binding transcription factor activity"/>
    <property type="evidence" value="ECO:0007669"/>
    <property type="project" value="InterPro"/>
</dbReference>
<dbReference type="InterPro" id="IPR000551">
    <property type="entry name" value="MerR-type_HTH_dom"/>
</dbReference>
<keyword evidence="1 4" id="KW-0238">DNA-binding</keyword>
<dbReference type="GeneID" id="95388661"/>
<protein>
    <submittedName>
        <fullName evidence="4">DNA-binding transcriptional MerR regulator</fullName>
    </submittedName>
</protein>
<dbReference type="PANTHER" id="PTHR30204">
    <property type="entry name" value="REDOX-CYCLING DRUG-SENSING TRANSCRIPTIONAL ACTIVATOR SOXR"/>
    <property type="match status" value="1"/>
</dbReference>
<evidence type="ECO:0000313" key="4">
    <source>
        <dbReference type="EMBL" id="MBB3726291.1"/>
    </source>
</evidence>
<dbReference type="GO" id="GO:0003677">
    <property type="term" value="F:DNA binding"/>
    <property type="evidence" value="ECO:0007669"/>
    <property type="project" value="UniProtKB-KW"/>
</dbReference>
<reference evidence="4 5" key="1">
    <citation type="submission" date="2020-08" db="EMBL/GenBank/DDBJ databases">
        <title>Sequencing the genomes of 1000 actinobacteria strains.</title>
        <authorList>
            <person name="Klenk H.-P."/>
        </authorList>
    </citation>
    <scope>NUCLEOTIDE SEQUENCE [LARGE SCALE GENOMIC DNA]</scope>
    <source>
        <strain evidence="4 5">DSM 44320</strain>
    </source>
</reference>
<dbReference type="RefSeq" id="WP_221241047.1">
    <property type="nucleotide sequence ID" value="NZ_JACIBV010000001.1"/>
</dbReference>